<feature type="non-terminal residue" evidence="1">
    <location>
        <position position="1"/>
    </location>
</feature>
<comment type="caution">
    <text evidence="1">The sequence shown here is derived from an EMBL/GenBank/DDBJ whole genome shotgun (WGS) entry which is preliminary data.</text>
</comment>
<gene>
    <name evidence="1" type="ORF">ACOLOM_LOCUS5760</name>
</gene>
<keyword evidence="2" id="KW-1185">Reference proteome</keyword>
<dbReference type="EMBL" id="CAJVPT010010989">
    <property type="protein sequence ID" value="CAG8575348.1"/>
    <property type="molecule type" value="Genomic_DNA"/>
</dbReference>
<accession>A0ACA9M8J2</accession>
<dbReference type="Proteomes" id="UP000789525">
    <property type="component" value="Unassembled WGS sequence"/>
</dbReference>
<reference evidence="1" key="1">
    <citation type="submission" date="2021-06" db="EMBL/GenBank/DDBJ databases">
        <authorList>
            <person name="Kallberg Y."/>
            <person name="Tangrot J."/>
            <person name="Rosling A."/>
        </authorList>
    </citation>
    <scope>NUCLEOTIDE SEQUENCE</scope>
    <source>
        <strain evidence="1">CL356</strain>
    </source>
</reference>
<evidence type="ECO:0000313" key="2">
    <source>
        <dbReference type="Proteomes" id="UP000789525"/>
    </source>
</evidence>
<protein>
    <submittedName>
        <fullName evidence="1">3493_t:CDS:1</fullName>
    </submittedName>
</protein>
<sequence>MITIKDLIGDLPEIDTGIYWDPAYPDHRTHNSTLKSREILRRVPVDPPTSDYYYARKLNLIPSIHSNAAYDLKMKKYPTCNYKYCQRIDGNDVFVTICTVM</sequence>
<name>A0ACA9M8J2_9GLOM</name>
<evidence type="ECO:0000313" key="1">
    <source>
        <dbReference type="EMBL" id="CAG8575348.1"/>
    </source>
</evidence>
<organism evidence="1 2">
    <name type="scientific">Acaulospora colombiana</name>
    <dbReference type="NCBI Taxonomy" id="27376"/>
    <lineage>
        <taxon>Eukaryota</taxon>
        <taxon>Fungi</taxon>
        <taxon>Fungi incertae sedis</taxon>
        <taxon>Mucoromycota</taxon>
        <taxon>Glomeromycotina</taxon>
        <taxon>Glomeromycetes</taxon>
        <taxon>Diversisporales</taxon>
        <taxon>Acaulosporaceae</taxon>
        <taxon>Acaulospora</taxon>
    </lineage>
</organism>
<feature type="non-terminal residue" evidence="1">
    <location>
        <position position="101"/>
    </location>
</feature>
<proteinExistence type="predicted"/>